<sequence>MSTTPRAHAPATARETERYHLDQLISAAEAEHGPITDEEIRALRERLHEAREKQAPGGVSTDRRPRATSSS</sequence>
<comment type="caution">
    <text evidence="2">The sequence shown here is derived from an EMBL/GenBank/DDBJ whole genome shotgun (WGS) entry which is preliminary data.</text>
</comment>
<evidence type="ECO:0000256" key="1">
    <source>
        <dbReference type="SAM" id="MobiDB-lite"/>
    </source>
</evidence>
<protein>
    <recommendedName>
        <fullName evidence="6">CopG family transcriptional regulator</fullName>
    </recommendedName>
</protein>
<feature type="compositionally biased region" description="Basic and acidic residues" evidence="1">
    <location>
        <begin position="45"/>
        <end position="54"/>
    </location>
</feature>
<evidence type="ECO:0000313" key="2">
    <source>
        <dbReference type="EMBL" id="RKN08733.1"/>
    </source>
</evidence>
<dbReference type="RefSeq" id="WP_120697812.1">
    <property type="nucleotide sequence ID" value="NZ_RBDX01000010.1"/>
</dbReference>
<gene>
    <name evidence="3" type="ORF">D7318_16175</name>
    <name evidence="2" type="ORF">D7319_15220</name>
</gene>
<proteinExistence type="predicted"/>
<feature type="region of interest" description="Disordered" evidence="1">
    <location>
        <begin position="45"/>
        <end position="71"/>
    </location>
</feature>
<dbReference type="Proteomes" id="UP000268652">
    <property type="component" value="Unassembled WGS sequence"/>
</dbReference>
<organism evidence="2 5">
    <name type="scientific">Streptomyces radicis</name>
    <dbReference type="NCBI Taxonomy" id="1750517"/>
    <lineage>
        <taxon>Bacteria</taxon>
        <taxon>Bacillati</taxon>
        <taxon>Actinomycetota</taxon>
        <taxon>Actinomycetes</taxon>
        <taxon>Kitasatosporales</taxon>
        <taxon>Streptomycetaceae</taxon>
        <taxon>Streptomyces</taxon>
    </lineage>
</organism>
<reference evidence="4 5" key="1">
    <citation type="submission" date="2018-09" db="EMBL/GenBank/DDBJ databases">
        <title>Streptomyces sp. nov. DS1-2, an endophytic actinomycete isolated from roots of Dendrobium scabrilingue.</title>
        <authorList>
            <person name="Kuncharoen N."/>
            <person name="Kudo T."/>
            <person name="Ohkuma M."/>
            <person name="Yuki M."/>
            <person name="Tanasupawat S."/>
        </authorList>
    </citation>
    <scope>NUCLEOTIDE SEQUENCE [LARGE SCALE GENOMIC DNA]</scope>
    <source>
        <strain evidence="2 5">AZ1-7</strain>
        <strain evidence="3 4">DS1-2</strain>
    </source>
</reference>
<dbReference type="EMBL" id="RBDX01000010">
    <property type="protein sequence ID" value="RKN08733.1"/>
    <property type="molecule type" value="Genomic_DNA"/>
</dbReference>
<dbReference type="Proteomes" id="UP000275024">
    <property type="component" value="Unassembled WGS sequence"/>
</dbReference>
<evidence type="ECO:0000313" key="4">
    <source>
        <dbReference type="Proteomes" id="UP000268652"/>
    </source>
</evidence>
<evidence type="ECO:0000313" key="3">
    <source>
        <dbReference type="EMBL" id="RKN21891.1"/>
    </source>
</evidence>
<dbReference type="AlphaFoldDB" id="A0A3A9W8R1"/>
<name>A0A3A9W8R1_9ACTN</name>
<keyword evidence="4" id="KW-1185">Reference proteome</keyword>
<evidence type="ECO:0000313" key="5">
    <source>
        <dbReference type="Proteomes" id="UP000275024"/>
    </source>
</evidence>
<accession>A0A3A9W8R1</accession>
<evidence type="ECO:0008006" key="6">
    <source>
        <dbReference type="Google" id="ProtNLM"/>
    </source>
</evidence>
<dbReference type="EMBL" id="RBDY01000010">
    <property type="protein sequence ID" value="RKN21891.1"/>
    <property type="molecule type" value="Genomic_DNA"/>
</dbReference>